<dbReference type="SUPFAM" id="SSF48452">
    <property type="entry name" value="TPR-like"/>
    <property type="match status" value="3"/>
</dbReference>
<proteinExistence type="inferred from homology"/>
<dbReference type="InterPro" id="IPR011990">
    <property type="entry name" value="TPR-like_helical_dom_sf"/>
</dbReference>
<evidence type="ECO:0000256" key="2">
    <source>
        <dbReference type="ARBA" id="ARBA00023015"/>
    </source>
</evidence>
<reference evidence="7 8" key="1">
    <citation type="submission" date="2019-12" db="EMBL/GenBank/DDBJ databases">
        <title>Whole genome sequencing of endophytic Actinobacterium Micromonospora sp. MPMI6T.</title>
        <authorList>
            <person name="Evv R."/>
            <person name="Podile A.R."/>
        </authorList>
    </citation>
    <scope>NUCLEOTIDE SEQUENCE [LARGE SCALE GENOMIC DNA]</scope>
    <source>
        <strain evidence="7 8">MPMI6</strain>
    </source>
</reference>
<dbReference type="SUPFAM" id="SSF52540">
    <property type="entry name" value="P-loop containing nucleoside triphosphate hydrolases"/>
    <property type="match status" value="1"/>
</dbReference>
<dbReference type="Pfam" id="PF00931">
    <property type="entry name" value="NB-ARC"/>
    <property type="match status" value="1"/>
</dbReference>
<evidence type="ECO:0000313" key="7">
    <source>
        <dbReference type="EMBL" id="MBO4204418.1"/>
    </source>
</evidence>
<comment type="similarity">
    <text evidence="1">Belongs to the AfsR/DnrI/RedD regulatory family.</text>
</comment>
<dbReference type="SUPFAM" id="SSF46894">
    <property type="entry name" value="C-terminal effector domain of the bipartite response regulators"/>
    <property type="match status" value="1"/>
</dbReference>
<protein>
    <submittedName>
        <fullName evidence="7">SARP family transcriptional regulator</fullName>
    </submittedName>
</protein>
<name>A0ABS3VIX2_MICEH</name>
<dbReference type="SMART" id="SM00862">
    <property type="entry name" value="Trans_reg_C"/>
    <property type="match status" value="1"/>
</dbReference>
<feature type="DNA-binding region" description="OmpR/PhoB-type" evidence="5">
    <location>
        <begin position="1"/>
        <end position="96"/>
    </location>
</feature>
<keyword evidence="3 5" id="KW-0238">DNA-binding</keyword>
<gene>
    <name evidence="7" type="ORF">GSF22_00085</name>
</gene>
<keyword evidence="4" id="KW-0804">Transcription</keyword>
<evidence type="ECO:0000259" key="6">
    <source>
        <dbReference type="PROSITE" id="PS51755"/>
    </source>
</evidence>
<dbReference type="Gene3D" id="3.40.50.300">
    <property type="entry name" value="P-loop containing nucleotide triphosphate hydrolases"/>
    <property type="match status" value="1"/>
</dbReference>
<dbReference type="InterPro" id="IPR027417">
    <property type="entry name" value="P-loop_NTPase"/>
</dbReference>
<dbReference type="InterPro" id="IPR002182">
    <property type="entry name" value="NB-ARC"/>
</dbReference>
<dbReference type="PANTHER" id="PTHR35807">
    <property type="entry name" value="TRANSCRIPTIONAL REGULATOR REDD-RELATED"/>
    <property type="match status" value="1"/>
</dbReference>
<feature type="domain" description="OmpR/PhoB-type" evidence="6">
    <location>
        <begin position="1"/>
        <end position="96"/>
    </location>
</feature>
<dbReference type="Pfam" id="PF00486">
    <property type="entry name" value="Trans_reg_C"/>
    <property type="match status" value="1"/>
</dbReference>
<dbReference type="Proteomes" id="UP000823521">
    <property type="component" value="Unassembled WGS sequence"/>
</dbReference>
<keyword evidence="8" id="KW-1185">Reference proteome</keyword>
<dbReference type="PROSITE" id="PS51755">
    <property type="entry name" value="OMPR_PHOB"/>
    <property type="match status" value="1"/>
</dbReference>
<dbReference type="InterPro" id="IPR036388">
    <property type="entry name" value="WH-like_DNA-bd_sf"/>
</dbReference>
<dbReference type="InterPro" id="IPR001867">
    <property type="entry name" value="OmpR/PhoB-type_DNA-bd"/>
</dbReference>
<dbReference type="PRINTS" id="PR00364">
    <property type="entry name" value="DISEASERSIST"/>
</dbReference>
<dbReference type="Pfam" id="PF03704">
    <property type="entry name" value="BTAD"/>
    <property type="match status" value="1"/>
</dbReference>
<dbReference type="Gene3D" id="1.10.10.10">
    <property type="entry name" value="Winged helix-like DNA-binding domain superfamily/Winged helix DNA-binding domain"/>
    <property type="match status" value="1"/>
</dbReference>
<dbReference type="Gene3D" id="1.25.40.10">
    <property type="entry name" value="Tetratricopeptide repeat domain"/>
    <property type="match status" value="3"/>
</dbReference>
<evidence type="ECO:0000256" key="3">
    <source>
        <dbReference type="ARBA" id="ARBA00023125"/>
    </source>
</evidence>
<evidence type="ECO:0000256" key="1">
    <source>
        <dbReference type="ARBA" id="ARBA00005820"/>
    </source>
</evidence>
<dbReference type="InterPro" id="IPR005158">
    <property type="entry name" value="BTAD"/>
</dbReference>
<keyword evidence="2" id="KW-0805">Transcription regulation</keyword>
<dbReference type="PANTHER" id="PTHR35807:SF1">
    <property type="entry name" value="TRANSCRIPTIONAL REGULATOR REDD"/>
    <property type="match status" value="1"/>
</dbReference>
<dbReference type="InterPro" id="IPR051677">
    <property type="entry name" value="AfsR-DnrI-RedD_regulator"/>
</dbReference>
<dbReference type="SMART" id="SM01043">
    <property type="entry name" value="BTAD"/>
    <property type="match status" value="1"/>
</dbReference>
<dbReference type="CDD" id="cd15831">
    <property type="entry name" value="BTAD"/>
    <property type="match status" value="1"/>
</dbReference>
<organism evidence="7 8">
    <name type="scientific">Micromonospora echinofusca</name>
    <dbReference type="NCBI Taxonomy" id="47858"/>
    <lineage>
        <taxon>Bacteria</taxon>
        <taxon>Bacillati</taxon>
        <taxon>Actinomycetota</taxon>
        <taxon>Actinomycetes</taxon>
        <taxon>Micromonosporales</taxon>
        <taxon>Micromonosporaceae</taxon>
        <taxon>Micromonospora</taxon>
    </lineage>
</organism>
<accession>A0ABS3VIX2</accession>
<evidence type="ECO:0000256" key="4">
    <source>
        <dbReference type="ARBA" id="ARBA00023163"/>
    </source>
</evidence>
<dbReference type="RefSeq" id="WP_208810501.1">
    <property type="nucleotide sequence ID" value="NZ_WVUH01000001.1"/>
</dbReference>
<evidence type="ECO:0000313" key="8">
    <source>
        <dbReference type="Proteomes" id="UP000823521"/>
    </source>
</evidence>
<evidence type="ECO:0000256" key="5">
    <source>
        <dbReference type="PROSITE-ProRule" id="PRU01091"/>
    </source>
</evidence>
<dbReference type="InterPro" id="IPR016032">
    <property type="entry name" value="Sig_transdc_resp-reg_C-effctor"/>
</dbReference>
<comment type="caution">
    <text evidence="7">The sequence shown here is derived from an EMBL/GenBank/DDBJ whole genome shotgun (WGS) entry which is preliminary data.</text>
</comment>
<sequence length="1029" mass="112473">MNFIYFRLLGPLQVAGPKGHADIAAHRQRIILAMLLLAAGRVVSVDRLAEAVWDESPPQTAKGQIQICVSALRRSLAEVGLSDVLQTRPPGYLLEVDPEQVDLLVFQRLISEGSRMGEQGNLDEAVELFGRALSLWRGNPLAGLESRVLRAVGARIEEMRSRAHEEHMNLRLRQGAHTEIVAQLFDLVEEYPLREHMRAQLILALYRSGRQAEALQSYREARETLVSELGIEPGAELRELERAILLGDTEYELKPHLPSVAQSLVQTAYTPARILPPDIADFTGSLLAERLQNLIVARSAAEDVAPTVVSVFGKGGIGKTTLAIHAARAVAAEFPDAQLYAKLNGSTAEPLPPSWVLERFLRALGVSGSKIPEGLDERADTFRGLVAGRRVLIVLDDVADEDQVRPLLPGGGPSAVVLTSRHRLTVLPGIHQLECQELSTNDAVELLARIAGPARVYAEPTQALELVELCGRLPLALRIAAGRLLSRPHWTVGKMVERLTVEDSRLDELTHAGQCVRSNIGLSYESLNDAERRLFRLLGMLEAPDFGEWICGPLLGGSDPEGEDVLAGLVAAQLIDVETPAEGHTRFRLHDLVRAFARERLIEEDAEEERRAALHRVLRAWLSVADEAHRRVYGGDHTLLHSPVQRWPLAQGACDRLLSDPLGWYATERSALVAMIRQAADIGADDLCWDLAFSSVTLFEARSYFDDWRTTHDFALIAVRRAGNRLGEASILYSMGALAIAEYRLRDSVDLLLAADGLFAEQGVLHGRALALRNLAFVDRVEGRPAEALARYEQARNWLHELGDVIGEAHVLSGLAQLSLAEQDHAAATRQLHEALELIKSSNNRRVHAQLTYRLGEVSLMSGEVDVASASFAEVLSTVHEAADRIGEAYALYGLGVARMAAGAPQNAAATLRRAAVVAAEAGDPMIHARIWLARAEAHHAMGSHDVAARLAGDVLPLFQRLGAQLWQARTLRLLGDVHHASGPMQSAVAAWREGLAMAAIIESQDAREVVRSLTGRLSGVDSRADQNH</sequence>
<dbReference type="EMBL" id="WVUH01000001">
    <property type="protein sequence ID" value="MBO4204418.1"/>
    <property type="molecule type" value="Genomic_DNA"/>
</dbReference>